<evidence type="ECO:0000256" key="2">
    <source>
        <dbReference type="ARBA" id="ARBA00004496"/>
    </source>
</evidence>
<reference evidence="14" key="1">
    <citation type="journal article" date="2015" name="Genome Announc.">
        <title>Genome sequence of the AIDS-associated pathogen Penicillium marneffei (ATCC18224) and its near taxonomic relative Talaromyces stipitatus (ATCC10500).</title>
        <authorList>
            <person name="Nierman W.C."/>
            <person name="Fedorova-Abrams N.D."/>
            <person name="Andrianopoulos A."/>
        </authorList>
    </citation>
    <scope>NUCLEOTIDE SEQUENCE [LARGE SCALE GENOMIC DNA]</scope>
    <source>
        <strain evidence="14">ATCC 10500 / CBS 375.48 / QM 6759 / NRRL 1006</strain>
    </source>
</reference>
<evidence type="ECO:0000313" key="14">
    <source>
        <dbReference type="Proteomes" id="UP000001745"/>
    </source>
</evidence>
<dbReference type="GO" id="GO:0005737">
    <property type="term" value="C:cytoplasm"/>
    <property type="evidence" value="ECO:0007669"/>
    <property type="project" value="UniProtKB-SubCell"/>
</dbReference>
<gene>
    <name evidence="13" type="ORF">TSTA_072590</name>
</gene>
<evidence type="ECO:0000256" key="8">
    <source>
        <dbReference type="ARBA" id="ARBA00023122"/>
    </source>
</evidence>
<accession>B8LUL1</accession>
<dbReference type="OrthoDB" id="449052at2759"/>
<dbReference type="Proteomes" id="UP000001745">
    <property type="component" value="Unassembled WGS sequence"/>
</dbReference>
<dbReference type="PIRSF" id="PIRSF018148">
    <property type="entry name" value="UCP018148_CBS_YBR214w"/>
    <property type="match status" value="1"/>
</dbReference>
<comment type="similarity">
    <text evidence="3 9">Belongs to the SDS23 family.</text>
</comment>
<dbReference type="GO" id="GO:0042149">
    <property type="term" value="P:cellular response to glucose starvation"/>
    <property type="evidence" value="ECO:0007669"/>
    <property type="project" value="UniProtKB-UniRule"/>
</dbReference>
<organism evidence="13 14">
    <name type="scientific">Talaromyces stipitatus (strain ATCC 10500 / CBS 375.48 / QM 6759 / NRRL 1006)</name>
    <name type="common">Penicillium stipitatum</name>
    <dbReference type="NCBI Taxonomy" id="441959"/>
    <lineage>
        <taxon>Eukaryota</taxon>
        <taxon>Fungi</taxon>
        <taxon>Dikarya</taxon>
        <taxon>Ascomycota</taxon>
        <taxon>Pezizomycotina</taxon>
        <taxon>Eurotiomycetes</taxon>
        <taxon>Eurotiomycetidae</taxon>
        <taxon>Eurotiales</taxon>
        <taxon>Trichocomaceae</taxon>
        <taxon>Talaromyces</taxon>
        <taxon>Talaromyces sect. Talaromyces</taxon>
    </lineage>
</organism>
<dbReference type="SMART" id="SM00116">
    <property type="entry name" value="CBS"/>
    <property type="match status" value="3"/>
</dbReference>
<dbReference type="VEuPathDB" id="FungiDB:TSTA_072590"/>
<evidence type="ECO:0000256" key="7">
    <source>
        <dbReference type="ARBA" id="ARBA00022737"/>
    </source>
</evidence>
<dbReference type="PROSITE" id="PS51371">
    <property type="entry name" value="CBS"/>
    <property type="match status" value="2"/>
</dbReference>
<dbReference type="PANTHER" id="PTHR13780">
    <property type="entry name" value="AMP-ACTIVATED PROTEIN KINASE, GAMMA REGULATORY SUBUNIT"/>
    <property type="match status" value="1"/>
</dbReference>
<dbReference type="CDD" id="cd02205">
    <property type="entry name" value="CBS_pair_SF"/>
    <property type="match status" value="1"/>
</dbReference>
<dbReference type="GeneID" id="8105392"/>
<dbReference type="EMBL" id="EQ962652">
    <property type="protein sequence ID" value="EED23868.1"/>
    <property type="molecule type" value="Genomic_DNA"/>
</dbReference>
<dbReference type="PhylomeDB" id="B8LUL1"/>
<sequence length="542" mass="58278">MADQPSHAGQDPPPNESAISSPRTSTDSRSSNPNTTRQQPTPIRLSHISPSPTTSHRQSFGESLRSTPQSPRSRRQPSLTQAAIQGLIDNPPARNPADPKFLGRDWRDISIGELIKPTDLRFVEVDTGIEEATNTLIDNDTTVLLVRETANDKCPVGTFGYNDLNAYLLLVVGLAKPTESQLTSFQEVAQKAREGSKIPLRDIRDLVPREPLTTLPHTANLMKAVETFGGGVHRIVVLKEGTNEAVGIMSQSRLVKFLWENGRSFPIIDQLYPQPLKDLRLGSQQVVSINGDKPLYHALQLMNDEGISSLAVVDNHANVVGNISTVDVKLLTKSTSLPLLHNTCIHFISVILSTRGLVEGKDSFPVFYVTPTSTLAHTVAKMVATKSHRLWMTDPQSPSSSGPPTPALSASHFSPNPPTVNNPPNPPSSSAGGPPPPNYTYPHHPIPPQAYPSSSPGLAPSPAIPASALPGARLSGRLVGVVSLTDILFCYATISGLSPDDPAVTRNRRRRSSSSSLSTRKSGDVARELFRGGSSTSADRGI</sequence>
<protein>
    <recommendedName>
        <fullName evidence="4">Protein SDS23</fullName>
    </recommendedName>
    <alternativeName>
        <fullName evidence="5">Protein sds23</fullName>
    </alternativeName>
</protein>
<feature type="domain" description="CBS" evidence="12">
    <location>
        <begin position="282"/>
        <end position="339"/>
    </location>
</feature>
<proteinExistence type="inferred from homology"/>
<dbReference type="PANTHER" id="PTHR13780:SF36">
    <property type="entry name" value="CBS DOMAIN-CONTAINING PROTEIN"/>
    <property type="match status" value="1"/>
</dbReference>
<feature type="region of interest" description="Disordered" evidence="11">
    <location>
        <begin position="1"/>
        <end position="79"/>
    </location>
</feature>
<comment type="subcellular location">
    <subcellularLocation>
        <location evidence="2 9">Cytoplasm</location>
    </subcellularLocation>
</comment>
<name>B8LUL1_TALSN</name>
<feature type="compositionally biased region" description="Low complexity" evidence="11">
    <location>
        <begin position="63"/>
        <end position="79"/>
    </location>
</feature>
<keyword evidence="7" id="KW-0677">Repeat</keyword>
<dbReference type="InterPro" id="IPR046342">
    <property type="entry name" value="CBS_dom_sf"/>
</dbReference>
<dbReference type="InterPro" id="IPR016711">
    <property type="entry name" value="Ssd23"/>
</dbReference>
<evidence type="ECO:0000256" key="6">
    <source>
        <dbReference type="ARBA" id="ARBA00022490"/>
    </source>
</evidence>
<dbReference type="Pfam" id="PF00571">
    <property type="entry name" value="CBS"/>
    <property type="match status" value="2"/>
</dbReference>
<dbReference type="HOGENOM" id="CLU_024459_0_0_1"/>
<evidence type="ECO:0000256" key="1">
    <source>
        <dbReference type="ARBA" id="ARBA00002656"/>
    </source>
</evidence>
<evidence type="ECO:0000256" key="10">
    <source>
        <dbReference type="PROSITE-ProRule" id="PRU00703"/>
    </source>
</evidence>
<dbReference type="STRING" id="441959.B8LUL1"/>
<dbReference type="OMA" id="DWTQISI"/>
<dbReference type="eggNOG" id="KOG1764">
    <property type="taxonomic scope" value="Eukaryota"/>
</dbReference>
<evidence type="ECO:0000256" key="4">
    <source>
        <dbReference type="ARBA" id="ARBA00014106"/>
    </source>
</evidence>
<dbReference type="Gene3D" id="3.10.580.10">
    <property type="entry name" value="CBS-domain"/>
    <property type="match status" value="2"/>
</dbReference>
<feature type="compositionally biased region" description="Polar residues" evidence="11">
    <location>
        <begin position="533"/>
        <end position="542"/>
    </location>
</feature>
<evidence type="ECO:0000259" key="12">
    <source>
        <dbReference type="PROSITE" id="PS51371"/>
    </source>
</evidence>
<evidence type="ECO:0000313" key="13">
    <source>
        <dbReference type="EMBL" id="EED23868.1"/>
    </source>
</evidence>
<dbReference type="RefSeq" id="XP_002341255.1">
    <property type="nucleotide sequence ID" value="XM_002341214.1"/>
</dbReference>
<feature type="region of interest" description="Disordered" evidence="11">
    <location>
        <begin position="498"/>
        <end position="542"/>
    </location>
</feature>
<dbReference type="InParanoid" id="B8LUL1"/>
<feature type="domain" description="CBS" evidence="12">
    <location>
        <begin position="206"/>
        <end position="264"/>
    </location>
</feature>
<dbReference type="GO" id="GO:0030071">
    <property type="term" value="P:regulation of mitotic metaphase/anaphase transition"/>
    <property type="evidence" value="ECO:0007669"/>
    <property type="project" value="InterPro"/>
</dbReference>
<feature type="compositionally biased region" description="Polar residues" evidence="11">
    <location>
        <begin position="48"/>
        <end position="61"/>
    </location>
</feature>
<evidence type="ECO:0000256" key="9">
    <source>
        <dbReference type="PIRNR" id="PIRNR018148"/>
    </source>
</evidence>
<keyword evidence="14" id="KW-1185">Reference proteome</keyword>
<evidence type="ECO:0000256" key="5">
    <source>
        <dbReference type="ARBA" id="ARBA00020584"/>
    </source>
</evidence>
<dbReference type="FunCoup" id="B8LUL1">
    <property type="interactions" value="239"/>
</dbReference>
<evidence type="ECO:0000256" key="3">
    <source>
        <dbReference type="ARBA" id="ARBA00006624"/>
    </source>
</evidence>
<feature type="region of interest" description="Disordered" evidence="11">
    <location>
        <begin position="392"/>
        <end position="459"/>
    </location>
</feature>
<dbReference type="InterPro" id="IPR000644">
    <property type="entry name" value="CBS_dom"/>
</dbReference>
<dbReference type="SUPFAM" id="SSF54631">
    <property type="entry name" value="CBS-domain pair"/>
    <property type="match status" value="2"/>
</dbReference>
<keyword evidence="6 9" id="KW-0963">Cytoplasm</keyword>
<dbReference type="InterPro" id="IPR050511">
    <property type="entry name" value="AMPK_gamma/SDS23_families"/>
</dbReference>
<feature type="compositionally biased region" description="Pro residues" evidence="11">
    <location>
        <begin position="415"/>
        <end position="450"/>
    </location>
</feature>
<keyword evidence="8 10" id="KW-0129">CBS domain</keyword>
<dbReference type="GO" id="GO:0004865">
    <property type="term" value="F:protein serine/threonine phosphatase inhibitor activity"/>
    <property type="evidence" value="ECO:0007669"/>
    <property type="project" value="TreeGrafter"/>
</dbReference>
<feature type="compositionally biased region" description="Low complexity" evidence="11">
    <location>
        <begin position="20"/>
        <end position="37"/>
    </location>
</feature>
<evidence type="ECO:0000256" key="11">
    <source>
        <dbReference type="SAM" id="MobiDB-lite"/>
    </source>
</evidence>
<feature type="compositionally biased region" description="Basic and acidic residues" evidence="11">
    <location>
        <begin position="521"/>
        <end position="530"/>
    </location>
</feature>
<dbReference type="AlphaFoldDB" id="B8LUL1"/>
<comment type="function">
    <text evidence="1 9">Involved in DNA replication and cell separation.</text>
</comment>